<sequence length="61" mass="6675">MPEQTTSYPAQYRPSRCPKVCAEALFDRLQHHVARVGAGYSGIGDRRPGDDLTVEGVDNEG</sequence>
<protein>
    <submittedName>
        <fullName evidence="2">Uncharacterized protein</fullName>
    </submittedName>
</protein>
<evidence type="ECO:0000256" key="1">
    <source>
        <dbReference type="SAM" id="MobiDB-lite"/>
    </source>
</evidence>
<keyword evidence="3" id="KW-1185">Reference proteome</keyword>
<evidence type="ECO:0000313" key="2">
    <source>
        <dbReference type="EMBL" id="PLU06590.1"/>
    </source>
</evidence>
<organism evidence="2 3">
    <name type="scientific">Sinorhizobium medicae</name>
    <dbReference type="NCBI Taxonomy" id="110321"/>
    <lineage>
        <taxon>Bacteria</taxon>
        <taxon>Pseudomonadati</taxon>
        <taxon>Pseudomonadota</taxon>
        <taxon>Alphaproteobacteria</taxon>
        <taxon>Hyphomicrobiales</taxon>
        <taxon>Rhizobiaceae</taxon>
        <taxon>Sinorhizobium/Ensifer group</taxon>
        <taxon>Sinorhizobium</taxon>
    </lineage>
</organism>
<dbReference type="EMBL" id="NBUC01000050">
    <property type="protein sequence ID" value="PLU06590.1"/>
    <property type="molecule type" value="Genomic_DNA"/>
</dbReference>
<name>A0ABX4TQC6_9HYPH</name>
<reference evidence="2 3" key="1">
    <citation type="journal article" date="2018" name="FEMS Microbiol. Ecol.">
        <title>Co-invading symbiotic mutualists of Medicago polymorpha retain high ancestral diversity and contain diverse accessory genomes.</title>
        <authorList>
            <person name="Porter S.S."/>
            <person name="Faber-Hammond J.J."/>
            <person name="Friesen M.L."/>
        </authorList>
    </citation>
    <scope>NUCLEOTIDE SEQUENCE [LARGE SCALE GENOMIC DNA]</scope>
    <source>
        <strain evidence="2 3">Str16</strain>
    </source>
</reference>
<gene>
    <name evidence="2" type="ORF">BMJ33_06335</name>
</gene>
<dbReference type="Proteomes" id="UP001190825">
    <property type="component" value="Unassembled WGS sequence"/>
</dbReference>
<proteinExistence type="predicted"/>
<accession>A0ABX4TQC6</accession>
<feature type="region of interest" description="Disordered" evidence="1">
    <location>
        <begin position="39"/>
        <end position="61"/>
    </location>
</feature>
<evidence type="ECO:0000313" key="3">
    <source>
        <dbReference type="Proteomes" id="UP001190825"/>
    </source>
</evidence>
<comment type="caution">
    <text evidence="2">The sequence shown here is derived from an EMBL/GenBank/DDBJ whole genome shotgun (WGS) entry which is preliminary data.</text>
</comment>